<comment type="function">
    <text evidence="4">Indirectly acts as a regulator of heme synthesis in erythroid tissues: regulates heme synthesis by modulating the mitochondrial pH and redox potential, allowing fech to efficiently catalyze the incorporation of iron into protoporphyrin IX to produce heme.</text>
</comment>
<feature type="signal peptide" evidence="5">
    <location>
        <begin position="1"/>
        <end position="24"/>
    </location>
</feature>
<dbReference type="Ensembl" id="ENSBMST00010031787.1">
    <property type="protein sequence ID" value="ENSBMSP00010028869.1"/>
    <property type="gene ID" value="ENSBMSG00010020969.1"/>
</dbReference>
<dbReference type="GO" id="GO:0042030">
    <property type="term" value="F:ATPase inhibitor activity"/>
    <property type="evidence" value="ECO:0007669"/>
    <property type="project" value="UniProtKB-UniRule"/>
</dbReference>
<dbReference type="Gene3D" id="1.20.5.500">
    <property type="entry name" value="Single helix bin"/>
    <property type="match status" value="1"/>
</dbReference>
<evidence type="ECO:0000313" key="6">
    <source>
        <dbReference type="Ensembl" id="ENSBMSP00010028869.1"/>
    </source>
</evidence>
<comment type="similarity">
    <text evidence="2 4">Belongs to the ATPase inhibitor family.</text>
</comment>
<evidence type="ECO:0000256" key="5">
    <source>
        <dbReference type="SAM" id="SignalP"/>
    </source>
</evidence>
<evidence type="ECO:0000256" key="4">
    <source>
        <dbReference type="RuleBase" id="RU368087"/>
    </source>
</evidence>
<accession>A0A8C0E322</accession>
<evidence type="ECO:0000256" key="2">
    <source>
        <dbReference type="ARBA" id="ARBA00010901"/>
    </source>
</evidence>
<dbReference type="GeneTree" id="ENSGT01140000282969"/>
<dbReference type="AlphaFoldDB" id="A0A8C0E322"/>
<keyword evidence="5" id="KW-0732">Signal</keyword>
<comment type="function">
    <text evidence="4">Endogenous F(1)F(o)-ATPase inhibitor limiting ATP depletion when the mitochondrial membrane potential falls below a threshold and the F(1)F(o)-ATP synthase starts hydrolyzing ATP to pump protons out of the mitochondrial matrix. Required to avoid the consumption of cellular ATP when the F(1)F(o)-ATP synthase enzyme acts as an ATP hydrolase.</text>
</comment>
<evidence type="ECO:0000256" key="3">
    <source>
        <dbReference type="ARBA" id="ARBA00023128"/>
    </source>
</evidence>
<protein>
    <recommendedName>
        <fullName evidence="4">ATPase inhibitor, mitochondrial</fullName>
    </recommendedName>
    <alternativeName>
        <fullName evidence="4">ATP synthase F1 subunit epsilon</fullName>
    </alternativeName>
</protein>
<dbReference type="GO" id="GO:0005739">
    <property type="term" value="C:mitochondrion"/>
    <property type="evidence" value="ECO:0007669"/>
    <property type="project" value="UniProtKB-SubCell"/>
</dbReference>
<dbReference type="Pfam" id="PF04568">
    <property type="entry name" value="IATP"/>
    <property type="match status" value="1"/>
</dbReference>
<feature type="chain" id="PRO_5034040380" description="ATPase inhibitor, mitochondrial" evidence="5">
    <location>
        <begin position="25"/>
        <end position="81"/>
    </location>
</feature>
<name>A0A8C0E322_BALMU</name>
<keyword evidence="3 4" id="KW-0496">Mitochondrion</keyword>
<comment type="subunit">
    <text evidence="4">Homodimer; represents the active form and is present at a pH value below 6.5. Homotetramer; represents the inactive form and is present at a pH value above 7.0.</text>
</comment>
<dbReference type="SUPFAM" id="SSF64602">
    <property type="entry name" value="F1 ATPase inhibitor, IF1, C-terminal domain"/>
    <property type="match status" value="1"/>
</dbReference>
<dbReference type="InterPro" id="IPR007648">
    <property type="entry name" value="ATPase_inhibitor_mt"/>
</dbReference>
<reference evidence="6" key="1">
    <citation type="submission" date="2023-09" db="UniProtKB">
        <authorList>
            <consortium name="Ensembl"/>
        </authorList>
    </citation>
    <scope>IDENTIFICATION</scope>
</reference>
<comment type="domain">
    <text evidence="4">Forms an alpha-helical dimer with monomers associated via an antiparallel alpha-helical coiled coil, leaving each N-terminal inhibitory region accessible for interaction with an F1 catalytic domain. The inhibitory N-terminal region binds the alpha(ADP-bound)-beta(ADP-bound) (ATP5F1A-ATP5F1B) interface of F1-ATPase, and also contact the central gamma subunit (ATP5F1C). This dimeric state is favored by pH values below 7.0, and at higher values the dimers associate to form inactive homotetramer, where the inhibitory region is occluded, masking its inhibitory activity.</text>
</comment>
<organism evidence="6">
    <name type="scientific">Balaenoptera musculus</name>
    <name type="common">Blue whale</name>
    <dbReference type="NCBI Taxonomy" id="9771"/>
    <lineage>
        <taxon>Eukaryota</taxon>
        <taxon>Metazoa</taxon>
        <taxon>Chordata</taxon>
        <taxon>Craniata</taxon>
        <taxon>Vertebrata</taxon>
        <taxon>Euteleostomi</taxon>
        <taxon>Mammalia</taxon>
        <taxon>Eutheria</taxon>
        <taxon>Laurasiatheria</taxon>
        <taxon>Artiodactyla</taxon>
        <taxon>Whippomorpha</taxon>
        <taxon>Cetacea</taxon>
        <taxon>Mysticeti</taxon>
        <taxon>Balaenopteridae</taxon>
        <taxon>Balaenoptera</taxon>
    </lineage>
</organism>
<proteinExistence type="inferred from homology"/>
<comment type="subcellular location">
    <subcellularLocation>
        <location evidence="1 4">Mitochondrion</location>
    </subcellularLocation>
</comment>
<sequence>MAAVELVAWMQLRVWSVWVMQGLGFGSEPADNLGSSEATVWNAGVDFRKREQAKGERYLRACTKEQLAALKKHHEMRSLIM</sequence>
<evidence type="ECO:0000256" key="1">
    <source>
        <dbReference type="ARBA" id="ARBA00004173"/>
    </source>
</evidence>